<dbReference type="Proteomes" id="UP000241426">
    <property type="component" value="Unassembled WGS sequence"/>
</dbReference>
<protein>
    <submittedName>
        <fullName evidence="1">Uncharacterized protein</fullName>
    </submittedName>
</protein>
<reference evidence="1 2" key="1">
    <citation type="submission" date="2018-01" db="EMBL/GenBank/DDBJ databases">
        <title>Whole genome sequencing of Histamine producing bacteria.</title>
        <authorList>
            <person name="Butler K."/>
        </authorList>
    </citation>
    <scope>NUCLEOTIDE SEQUENCE [LARGE SCALE GENOMIC DNA]</scope>
    <source>
        <strain evidence="1 2">FS-7.2</strain>
    </source>
</reference>
<comment type="caution">
    <text evidence="1">The sequence shown here is derived from an EMBL/GenBank/DDBJ whole genome shotgun (WGS) entry which is preliminary data.</text>
</comment>
<dbReference type="EMBL" id="PYNF01000002">
    <property type="protein sequence ID" value="PSV00919.1"/>
    <property type="molecule type" value="Genomic_DNA"/>
</dbReference>
<evidence type="ECO:0000313" key="2">
    <source>
        <dbReference type="Proteomes" id="UP000241426"/>
    </source>
</evidence>
<accession>A0A2T3KM91</accession>
<gene>
    <name evidence="1" type="ORF">C9J27_02510</name>
</gene>
<organism evidence="1 2">
    <name type="scientific">Photobacterium kishitanii</name>
    <dbReference type="NCBI Taxonomy" id="318456"/>
    <lineage>
        <taxon>Bacteria</taxon>
        <taxon>Pseudomonadati</taxon>
        <taxon>Pseudomonadota</taxon>
        <taxon>Gammaproteobacteria</taxon>
        <taxon>Vibrionales</taxon>
        <taxon>Vibrionaceae</taxon>
        <taxon>Photobacterium</taxon>
    </lineage>
</organism>
<dbReference type="AlphaFoldDB" id="A0A2T3KM91"/>
<proteinExistence type="predicted"/>
<evidence type="ECO:0000313" key="1">
    <source>
        <dbReference type="EMBL" id="PSV00919.1"/>
    </source>
</evidence>
<sequence length="81" mass="9320">MRSRIDGTLKCLNLIWEEIEKDSDNKLGLDSEVSKINEITTILVGISLLDEEDFQNDAEDILNIIEACNKYCIFIKERISK</sequence>
<name>A0A2T3KM91_9GAMM</name>